<dbReference type="HOGENOM" id="CLU_130307_1_0_11"/>
<reference evidence="1 2" key="1">
    <citation type="journal article" date="2012" name="Stand. Genomic Sci.">
        <title>Genome sequence of the halotolerant bacterium Corynebacterium halotolerans type strain YIM 70093(T) (= DSM 44683(T)).</title>
        <authorList>
            <person name="Ruckert C."/>
            <person name="Albersmeier A."/>
            <person name="Al-Dilaimi A."/>
            <person name="Niehaus K."/>
            <person name="Szczepanowski R."/>
            <person name="Kalinowski J."/>
        </authorList>
    </citation>
    <scope>NUCLEOTIDE SEQUENCE [LARGE SCALE GENOMIC DNA]</scope>
    <source>
        <strain evidence="1">YIM 70093</strain>
    </source>
</reference>
<dbReference type="PATRIC" id="fig|1121362.3.peg.2095"/>
<organism evidence="1 2">
    <name type="scientific">Corynebacterium halotolerans YIM 70093 = DSM 44683</name>
    <dbReference type="NCBI Taxonomy" id="1121362"/>
    <lineage>
        <taxon>Bacteria</taxon>
        <taxon>Bacillati</taxon>
        <taxon>Actinomycetota</taxon>
        <taxon>Actinomycetes</taxon>
        <taxon>Mycobacteriales</taxon>
        <taxon>Corynebacteriaceae</taxon>
        <taxon>Corynebacterium</taxon>
    </lineage>
</organism>
<sequence>MAEKAGFFSEQGRGRWTWEGNELVDARGDVIAAVRSDVIILGSERLLIESTPGPLQFRARATTGDGAIFTLSQAGMTVGTLTANCDGRDYLLKRTSLWRKERAIIGSDGVTATVRPLISGKVEVYDGPHTASMPAIDAVFLTWGCVLVDSPVRRPRV</sequence>
<name>M1NZY8_9CORY</name>
<evidence type="ECO:0000313" key="1">
    <source>
        <dbReference type="EMBL" id="AGF73070.1"/>
    </source>
</evidence>
<dbReference type="RefSeq" id="WP_015401486.1">
    <property type="nucleotide sequence ID" value="NC_020302.1"/>
</dbReference>
<accession>M1NZY8</accession>
<keyword evidence="2" id="KW-1185">Reference proteome</keyword>
<dbReference type="Proteomes" id="UP000011723">
    <property type="component" value="Chromosome"/>
</dbReference>
<gene>
    <name evidence="1" type="ORF">A605_10350</name>
</gene>
<dbReference type="AlphaFoldDB" id="M1NZY8"/>
<dbReference type="eggNOG" id="ENOG5031N5I">
    <property type="taxonomic scope" value="Bacteria"/>
</dbReference>
<dbReference type="OrthoDB" id="4420480at2"/>
<protein>
    <submittedName>
        <fullName evidence="1">Uncharacterized protein</fullName>
    </submittedName>
</protein>
<dbReference type="STRING" id="1121362.A605_10350"/>
<dbReference type="EMBL" id="CP003697">
    <property type="protein sequence ID" value="AGF73070.1"/>
    <property type="molecule type" value="Genomic_DNA"/>
</dbReference>
<dbReference type="KEGG" id="chn:A605_10350"/>
<evidence type="ECO:0000313" key="2">
    <source>
        <dbReference type="Proteomes" id="UP000011723"/>
    </source>
</evidence>
<proteinExistence type="predicted"/>